<dbReference type="Pfam" id="PF08308">
    <property type="entry name" value="PEGA"/>
    <property type="match status" value="1"/>
</dbReference>
<dbReference type="InterPro" id="IPR013229">
    <property type="entry name" value="PEGA"/>
</dbReference>
<organism evidence="4 5">
    <name type="scientific">Candidatus Cryosericum septentrionale</name>
    <dbReference type="NCBI Taxonomy" id="2290913"/>
    <lineage>
        <taxon>Bacteria</taxon>
        <taxon>Pseudomonadati</taxon>
        <taxon>Caldisericota/Cryosericota group</taxon>
        <taxon>Candidatus Cryosericota</taxon>
        <taxon>Candidatus Cryosericia</taxon>
        <taxon>Candidatus Cryosericales</taxon>
        <taxon>Candidatus Cryosericaceae</taxon>
        <taxon>Candidatus Cryosericum</taxon>
    </lineage>
</organism>
<reference evidence="4 5" key="1">
    <citation type="submission" date="2018-09" db="EMBL/GenBank/DDBJ databases">
        <title>Discovery and Ecogenomic Context for Candidatus Cryosericales, a Global Caldiserica Order Active in Thawing Permafrost.</title>
        <authorList>
            <person name="Martinez M.A."/>
            <person name="Woodcroft B.J."/>
            <person name="Ignacio Espinoza J.C."/>
            <person name="Zayed A."/>
            <person name="Singleton C.M."/>
            <person name="Boyd J."/>
            <person name="Li Y.-F."/>
            <person name="Purvine S."/>
            <person name="Maughan H."/>
            <person name="Hodgkins S.B."/>
            <person name="Anderson D."/>
            <person name="Sederholm M."/>
            <person name="Temperton B."/>
            <person name="Saleska S.R."/>
            <person name="Tyson G.W."/>
            <person name="Rich V.I."/>
        </authorList>
    </citation>
    <scope>NUCLEOTIDE SEQUENCE [LARGE SCALE GENOMIC DNA]</scope>
    <source>
        <strain evidence="4 5">SMC1</strain>
    </source>
</reference>
<feature type="region of interest" description="Disordered" evidence="1">
    <location>
        <begin position="194"/>
        <end position="218"/>
    </location>
</feature>
<dbReference type="EMBL" id="QXIY01000016">
    <property type="protein sequence ID" value="RIE16951.1"/>
    <property type="molecule type" value="Genomic_DNA"/>
</dbReference>
<keyword evidence="5" id="KW-1185">Reference proteome</keyword>
<keyword evidence="2" id="KW-1133">Transmembrane helix</keyword>
<evidence type="ECO:0000256" key="2">
    <source>
        <dbReference type="SAM" id="Phobius"/>
    </source>
</evidence>
<gene>
    <name evidence="4" type="ORF">SMC1_03865</name>
</gene>
<evidence type="ECO:0000313" key="5">
    <source>
        <dbReference type="Proteomes" id="UP000266113"/>
    </source>
</evidence>
<protein>
    <submittedName>
        <fullName evidence="4">PEGA domain-containing protein</fullName>
    </submittedName>
</protein>
<dbReference type="Proteomes" id="UP000266113">
    <property type="component" value="Unassembled WGS sequence"/>
</dbReference>
<dbReference type="AlphaFoldDB" id="A0A398E2V4"/>
<keyword evidence="2" id="KW-0812">Transmembrane</keyword>
<comment type="caution">
    <text evidence="4">The sequence shown here is derived from an EMBL/GenBank/DDBJ whole genome shotgun (WGS) entry which is preliminary data.</text>
</comment>
<dbReference type="PANTHER" id="PTHR36194:SF1">
    <property type="entry name" value="S-LAYER-LIKE PROTEIN"/>
    <property type="match status" value="1"/>
</dbReference>
<dbReference type="OrthoDB" id="3680722at2"/>
<name>A0A398E2V4_9BACT</name>
<evidence type="ECO:0000313" key="4">
    <source>
        <dbReference type="EMBL" id="RIE16951.1"/>
    </source>
</evidence>
<sequence length="351" mass="37025">MTGSAPVGPDERRCPFCRAAVPEGADVCPQCGRILREHFPVVASVTATPTETFTPPHQKIAHHARRRLVWPGIAVAMVLIVSAVIFGLVQPRRTVPGNSGLPVAQTSQVEQTGTISVSSEPSGTSILLDDRYTDARTPATITGVVPGPHDVRVRMTGYDDANTQVEVVAGSTSSFSATLVKSKTVAAVVPSVSKPAAKPAIPRPPAQPATPKASPRPANGAILKRLSAFRGGLGTLSIHIDSGPDAIVKVVKNGSSQASVTVYLRSNSTTKVSGIPDGVYRILFATGRGYEAVHKTFISDLSCSQFDDTFEYTTAAEPGGQRYRKWSITLSQVLNGNASSSDMPADSFSEY</sequence>
<feature type="transmembrane region" description="Helical" evidence="2">
    <location>
        <begin position="68"/>
        <end position="89"/>
    </location>
</feature>
<evidence type="ECO:0000259" key="3">
    <source>
        <dbReference type="Pfam" id="PF08308"/>
    </source>
</evidence>
<proteinExistence type="predicted"/>
<feature type="domain" description="PEGA" evidence="3">
    <location>
        <begin position="113"/>
        <end position="182"/>
    </location>
</feature>
<keyword evidence="2" id="KW-0472">Membrane</keyword>
<evidence type="ECO:0000256" key="1">
    <source>
        <dbReference type="SAM" id="MobiDB-lite"/>
    </source>
</evidence>
<dbReference type="PANTHER" id="PTHR36194">
    <property type="entry name" value="S-LAYER-LIKE PROTEIN"/>
    <property type="match status" value="1"/>
</dbReference>
<accession>A0A398E2V4</accession>